<keyword evidence="3" id="KW-0808">Transferase</keyword>
<feature type="region of interest" description="Disordered" evidence="1">
    <location>
        <begin position="1"/>
        <end position="20"/>
    </location>
</feature>
<reference evidence="4" key="1">
    <citation type="submission" date="2016-06" db="EMBL/GenBank/DDBJ databases">
        <authorList>
            <person name="Varghese N."/>
            <person name="Submissions Spin"/>
        </authorList>
    </citation>
    <scope>NUCLEOTIDE SEQUENCE [LARGE SCALE GENOMIC DNA]</scope>
    <source>
        <strain evidence="4">DSM 43817</strain>
    </source>
</reference>
<accession>A0A1C6RUT0</accession>
<dbReference type="GO" id="GO:0016740">
    <property type="term" value="F:transferase activity"/>
    <property type="evidence" value="ECO:0007669"/>
    <property type="project" value="UniProtKB-KW"/>
</dbReference>
<evidence type="ECO:0000313" key="3">
    <source>
        <dbReference type="EMBL" id="SCL20770.1"/>
    </source>
</evidence>
<evidence type="ECO:0000256" key="1">
    <source>
        <dbReference type="SAM" id="MobiDB-lite"/>
    </source>
</evidence>
<gene>
    <name evidence="3" type="ORF">GA0074692_0977</name>
</gene>
<proteinExistence type="predicted"/>
<dbReference type="Proteomes" id="UP000198959">
    <property type="component" value="Unassembled WGS sequence"/>
</dbReference>
<dbReference type="STRING" id="145854.GA0074692_0977"/>
<organism evidence="3 4">
    <name type="scientific">Micromonospora pallida</name>
    <dbReference type="NCBI Taxonomy" id="145854"/>
    <lineage>
        <taxon>Bacteria</taxon>
        <taxon>Bacillati</taxon>
        <taxon>Actinomycetota</taxon>
        <taxon>Actinomycetes</taxon>
        <taxon>Micromonosporales</taxon>
        <taxon>Micromonosporaceae</taxon>
        <taxon>Micromonospora</taxon>
    </lineage>
</organism>
<dbReference type="AlphaFoldDB" id="A0A1C6RUT0"/>
<evidence type="ECO:0000259" key="2">
    <source>
        <dbReference type="Pfam" id="PF01636"/>
    </source>
</evidence>
<protein>
    <submittedName>
        <fullName evidence="3">Phosphotransferase enzyme family protein</fullName>
    </submittedName>
</protein>
<dbReference type="InterPro" id="IPR011009">
    <property type="entry name" value="Kinase-like_dom_sf"/>
</dbReference>
<keyword evidence="4" id="KW-1185">Reference proteome</keyword>
<dbReference type="Gene3D" id="3.90.1200.10">
    <property type="match status" value="1"/>
</dbReference>
<name>A0A1C6RUT0_9ACTN</name>
<dbReference type="InterPro" id="IPR002575">
    <property type="entry name" value="Aminoglycoside_PTrfase"/>
</dbReference>
<dbReference type="SUPFAM" id="SSF56112">
    <property type="entry name" value="Protein kinase-like (PK-like)"/>
    <property type="match status" value="1"/>
</dbReference>
<sequence length="412" mass="45292">MLSGSTNRHGDTAPPALPSPVRQALGAQAEALPAGGSPARLWLTEPSPGERVVVKVLYGRDGIVDGHDLDSFVLKPQQIRAVHRRLPVLSPHYVRTIGEWRGPGWAAYAMPYHAGEPLTVLLDRPDADLPAFTERLRTILRPLSEHGYAADRQPAPPDHFGTTHVDRLRRRLPLLAQHLDPALFTADRVTVNGRSCRTVPRLIDALADDRLARLMRPGRLSFPLHGDLILGNLLVDADRFLVLDPRGTLQPWDPVYDLAKSLFSLTVFEQAIAGGFVVRRSTGSLDEPRYEVSLRAGRATYLTAAAQFVPLLEGLPFAAELDRDDPDWRTRLLVVHAVHCLAEAACRLSDRKHREYGDVHGWDACRMLATGLCLVALMLLEELVSTGASVTARTHLGWLGPELVRTAGPHSA</sequence>
<dbReference type="EMBL" id="FMHW01000002">
    <property type="protein sequence ID" value="SCL20770.1"/>
    <property type="molecule type" value="Genomic_DNA"/>
</dbReference>
<evidence type="ECO:0000313" key="4">
    <source>
        <dbReference type="Proteomes" id="UP000198959"/>
    </source>
</evidence>
<feature type="domain" description="Aminoglycoside phosphotransferase" evidence="2">
    <location>
        <begin position="30"/>
        <end position="266"/>
    </location>
</feature>
<dbReference type="Pfam" id="PF01636">
    <property type="entry name" value="APH"/>
    <property type="match status" value="1"/>
</dbReference>